<reference evidence="1" key="1">
    <citation type="submission" date="2020-02" db="EMBL/GenBank/DDBJ databases">
        <authorList>
            <person name="Meier V. D."/>
        </authorList>
    </citation>
    <scope>NUCLEOTIDE SEQUENCE</scope>
    <source>
        <strain evidence="1">AVDCRST_MAG74</strain>
    </source>
</reference>
<proteinExistence type="predicted"/>
<dbReference type="EMBL" id="CADCUR010000254">
    <property type="protein sequence ID" value="CAA9417988.1"/>
    <property type="molecule type" value="Genomic_DNA"/>
</dbReference>
<organism evidence="1">
    <name type="scientific">uncultured Pyrinomonadaceae bacterium</name>
    <dbReference type="NCBI Taxonomy" id="2283094"/>
    <lineage>
        <taxon>Bacteria</taxon>
        <taxon>Pseudomonadati</taxon>
        <taxon>Acidobacteriota</taxon>
        <taxon>Blastocatellia</taxon>
        <taxon>Blastocatellales</taxon>
        <taxon>Pyrinomonadaceae</taxon>
        <taxon>environmental samples</taxon>
    </lineage>
</organism>
<feature type="non-terminal residue" evidence="1">
    <location>
        <position position="1"/>
    </location>
</feature>
<evidence type="ECO:0000313" key="1">
    <source>
        <dbReference type="EMBL" id="CAA9417988.1"/>
    </source>
</evidence>
<feature type="non-terminal residue" evidence="1">
    <location>
        <position position="138"/>
    </location>
</feature>
<dbReference type="AlphaFoldDB" id="A0A6J4PJY7"/>
<accession>A0A6J4PJY7</accession>
<sequence length="138" mass="16560">GNRNLRQKSPRVIRRTARRYSFHPIGTRQSFRLERQSRMADRAFFQNIFARNGSADARNDYADGTHDRIFECRWIRLFYYCELNRFDILRFNPRRGVNRRAFFRAARRQRLRGRGGFDSVFYSADCFDVSDQSVSESL</sequence>
<protein>
    <submittedName>
        <fullName evidence="1">Uncharacterized protein</fullName>
    </submittedName>
</protein>
<gene>
    <name evidence="1" type="ORF">AVDCRST_MAG74-3048</name>
</gene>
<name>A0A6J4PJY7_9BACT</name>